<dbReference type="GO" id="GO:0008675">
    <property type="term" value="F:2-dehydro-3-deoxy-phosphogluconate aldolase activity"/>
    <property type="evidence" value="ECO:0007669"/>
    <property type="project" value="UniProtKB-EC"/>
</dbReference>
<dbReference type="GO" id="GO:0008700">
    <property type="term" value="F:(R,S)-4-hydroxy-2-oxoglutarate aldolase activity"/>
    <property type="evidence" value="ECO:0007669"/>
    <property type="project" value="UniProtKB-EC"/>
</dbReference>
<dbReference type="EC" id="4.1.2.14" evidence="6"/>
<dbReference type="EC" id="4.1.3.16" evidence="6"/>
<dbReference type="Proteomes" id="UP000013909">
    <property type="component" value="Unassembled WGS sequence"/>
</dbReference>
<evidence type="ECO:0000256" key="2">
    <source>
        <dbReference type="ARBA" id="ARBA00006906"/>
    </source>
</evidence>
<comment type="pathway">
    <text evidence="1">Carbohydrate acid metabolism.</text>
</comment>
<comment type="caution">
    <text evidence="6">The sequence shown here is derived from an EMBL/GenBank/DDBJ whole genome shotgun (WGS) entry which is preliminary data.</text>
</comment>
<dbReference type="CDD" id="cd00452">
    <property type="entry name" value="KDPG_aldolase"/>
    <property type="match status" value="1"/>
</dbReference>
<comment type="subunit">
    <text evidence="3">Homotrimer.</text>
</comment>
<dbReference type="Gene3D" id="3.20.20.70">
    <property type="entry name" value="Aldolase class I"/>
    <property type="match status" value="1"/>
</dbReference>
<gene>
    <name evidence="6" type="ORF">ADIS_2793</name>
</gene>
<evidence type="ECO:0000256" key="5">
    <source>
        <dbReference type="ARBA" id="ARBA00023277"/>
    </source>
</evidence>
<name>R7ZRW3_9BACT</name>
<dbReference type="PATRIC" id="fig|1288963.3.peg.2782"/>
<dbReference type="EMBL" id="AQHR01000080">
    <property type="protein sequence ID" value="EON76734.1"/>
    <property type="molecule type" value="Genomic_DNA"/>
</dbReference>
<sequence length="214" mass="23417">MREAFSWEAFNKMPLVGILRNMPTESLEEIAKCMIKAGISTMEITFNSPGALASIRKMVDTYGDRLNIGAGTVCNLNEMHQALDAGAQFIVMPISDDDVVNYCVIHKIPVFPGAYTPTEIYRAWQMGATMVKVFPAGTLGPTYIKDVLAPLNEIKLMPTGGVTLENLGDYFKAGASGVGLGTGLTPKNLVLEKDWKGLEKLMSNFVRMYNKVTL</sequence>
<dbReference type="OrthoDB" id="9802667at2"/>
<evidence type="ECO:0000256" key="1">
    <source>
        <dbReference type="ARBA" id="ARBA00004761"/>
    </source>
</evidence>
<comment type="similarity">
    <text evidence="2">Belongs to the KHG/KDPG aldolase family.</text>
</comment>
<keyword evidence="5" id="KW-0119">Carbohydrate metabolism</keyword>
<dbReference type="InterPro" id="IPR000887">
    <property type="entry name" value="Aldlse_KDPG_KHG"/>
</dbReference>
<organism evidence="6 7">
    <name type="scientific">Lunatimonas lonarensis</name>
    <dbReference type="NCBI Taxonomy" id="1232681"/>
    <lineage>
        <taxon>Bacteria</taxon>
        <taxon>Pseudomonadati</taxon>
        <taxon>Bacteroidota</taxon>
        <taxon>Cytophagia</taxon>
        <taxon>Cytophagales</taxon>
        <taxon>Cyclobacteriaceae</taxon>
    </lineage>
</organism>
<evidence type="ECO:0000313" key="7">
    <source>
        <dbReference type="Proteomes" id="UP000013909"/>
    </source>
</evidence>
<evidence type="ECO:0000313" key="6">
    <source>
        <dbReference type="EMBL" id="EON76734.1"/>
    </source>
</evidence>
<dbReference type="AlphaFoldDB" id="R7ZRW3"/>
<dbReference type="Pfam" id="PF01081">
    <property type="entry name" value="Aldolase"/>
    <property type="match status" value="1"/>
</dbReference>
<dbReference type="NCBIfam" id="TIGR01182">
    <property type="entry name" value="eda"/>
    <property type="match status" value="1"/>
</dbReference>
<keyword evidence="4 6" id="KW-0456">Lyase</keyword>
<dbReference type="InterPro" id="IPR013785">
    <property type="entry name" value="Aldolase_TIM"/>
</dbReference>
<evidence type="ECO:0000256" key="4">
    <source>
        <dbReference type="ARBA" id="ARBA00023239"/>
    </source>
</evidence>
<dbReference type="STRING" id="1232681.ADIS_2793"/>
<reference evidence="6 7" key="1">
    <citation type="submission" date="2013-02" db="EMBL/GenBank/DDBJ databases">
        <title>A novel strain isolated from Lonar lake, Maharashtra, India.</title>
        <authorList>
            <person name="Singh A."/>
        </authorList>
    </citation>
    <scope>NUCLEOTIDE SEQUENCE [LARGE SCALE GENOMIC DNA]</scope>
    <source>
        <strain evidence="6 7">AK24</strain>
    </source>
</reference>
<dbReference type="PANTHER" id="PTHR30246:SF1">
    <property type="entry name" value="2-DEHYDRO-3-DEOXY-6-PHOSPHOGALACTONATE ALDOLASE-RELATED"/>
    <property type="match status" value="1"/>
</dbReference>
<evidence type="ECO:0000256" key="3">
    <source>
        <dbReference type="ARBA" id="ARBA00011233"/>
    </source>
</evidence>
<dbReference type="PANTHER" id="PTHR30246">
    <property type="entry name" value="2-KETO-3-DEOXY-6-PHOSPHOGLUCONATE ALDOLASE"/>
    <property type="match status" value="1"/>
</dbReference>
<dbReference type="RefSeq" id="WP_010854927.1">
    <property type="nucleotide sequence ID" value="NZ_AQHR01000080.1"/>
</dbReference>
<dbReference type="SUPFAM" id="SSF51569">
    <property type="entry name" value="Aldolase"/>
    <property type="match status" value="1"/>
</dbReference>
<protein>
    <submittedName>
        <fullName evidence="6">4-hydroxy-2-oxoglutarate aldolase / 2-dehydro-3-deoxyphosphogluconate aldolase</fullName>
        <ecNumber evidence="6">4.1.2.14</ecNumber>
        <ecNumber evidence="6">4.1.3.16</ecNumber>
    </submittedName>
</protein>
<keyword evidence="7" id="KW-1185">Reference proteome</keyword>
<proteinExistence type="inferred from homology"/>
<accession>R7ZRW3</accession>